<keyword evidence="2" id="KW-1185">Reference proteome</keyword>
<evidence type="ECO:0000313" key="1">
    <source>
        <dbReference type="EMBL" id="MEQ2316443.1"/>
    </source>
</evidence>
<reference evidence="1 2" key="1">
    <citation type="submission" date="2021-06" db="EMBL/GenBank/DDBJ databases">
        <authorList>
            <person name="Palmer J.M."/>
        </authorList>
    </citation>
    <scope>NUCLEOTIDE SEQUENCE [LARGE SCALE GENOMIC DNA]</scope>
    <source>
        <strain evidence="1 2">AS_MEX2019</strain>
        <tissue evidence="1">Muscle</tissue>
    </source>
</reference>
<name>A0ABV1AGA7_9TELE</name>
<proteinExistence type="predicted"/>
<organism evidence="1 2">
    <name type="scientific">Ameca splendens</name>
    <dbReference type="NCBI Taxonomy" id="208324"/>
    <lineage>
        <taxon>Eukaryota</taxon>
        <taxon>Metazoa</taxon>
        <taxon>Chordata</taxon>
        <taxon>Craniata</taxon>
        <taxon>Vertebrata</taxon>
        <taxon>Euteleostomi</taxon>
        <taxon>Actinopterygii</taxon>
        <taxon>Neopterygii</taxon>
        <taxon>Teleostei</taxon>
        <taxon>Neoteleostei</taxon>
        <taxon>Acanthomorphata</taxon>
        <taxon>Ovalentaria</taxon>
        <taxon>Atherinomorphae</taxon>
        <taxon>Cyprinodontiformes</taxon>
        <taxon>Goodeidae</taxon>
        <taxon>Ameca</taxon>
    </lineage>
</organism>
<protein>
    <submittedName>
        <fullName evidence="1">Uncharacterized protein</fullName>
    </submittedName>
</protein>
<evidence type="ECO:0000313" key="2">
    <source>
        <dbReference type="Proteomes" id="UP001469553"/>
    </source>
</evidence>
<sequence>MANQSSLKIKKRQICFSGELQEEQVMEDRRLSDTGSEFNMSDERRSLAIALGSGWEEEHLLGKAAAVPMFSSFRAAGREKLLRQDTSHLGESLAHIHFCRSSDRNAKVTSLIFGQDKVTGYKISRPNLSF</sequence>
<accession>A0ABV1AGA7</accession>
<comment type="caution">
    <text evidence="1">The sequence shown here is derived from an EMBL/GenBank/DDBJ whole genome shotgun (WGS) entry which is preliminary data.</text>
</comment>
<gene>
    <name evidence="1" type="ORF">AMECASPLE_032554</name>
</gene>
<dbReference type="EMBL" id="JAHRIP010088885">
    <property type="protein sequence ID" value="MEQ2316443.1"/>
    <property type="molecule type" value="Genomic_DNA"/>
</dbReference>
<dbReference type="Proteomes" id="UP001469553">
    <property type="component" value="Unassembled WGS sequence"/>
</dbReference>